<dbReference type="EMBL" id="VSSQ01028943">
    <property type="protein sequence ID" value="MPM78846.1"/>
    <property type="molecule type" value="Genomic_DNA"/>
</dbReference>
<protein>
    <submittedName>
        <fullName evidence="1">Uncharacterized protein</fullName>
    </submittedName>
</protein>
<gene>
    <name evidence="1" type="ORF">SDC9_125861</name>
</gene>
<evidence type="ECO:0000313" key="1">
    <source>
        <dbReference type="EMBL" id="MPM78846.1"/>
    </source>
</evidence>
<comment type="caution">
    <text evidence="1">The sequence shown here is derived from an EMBL/GenBank/DDBJ whole genome shotgun (WGS) entry which is preliminary data.</text>
</comment>
<sequence>MGHCGGFSDPRHYHVRDIVLKAVQRGDRGYKQGFFEEVYIRRMRHEFKIFVIVIHSNFYRRGLLSAAFAVACRKKHLVEWKSGTHQAVAVGERDDIESFVHPVETVFGNTPFYKAVPAFGIQPAAHCEGSLIEILSYDIRSCGQGLRPVPYAGKPVLHDFVRRSYKSC</sequence>
<organism evidence="1">
    <name type="scientific">bioreactor metagenome</name>
    <dbReference type="NCBI Taxonomy" id="1076179"/>
    <lineage>
        <taxon>unclassified sequences</taxon>
        <taxon>metagenomes</taxon>
        <taxon>ecological metagenomes</taxon>
    </lineage>
</organism>
<accession>A0A645CP60</accession>
<proteinExistence type="predicted"/>
<reference evidence="1" key="1">
    <citation type="submission" date="2019-08" db="EMBL/GenBank/DDBJ databases">
        <authorList>
            <person name="Kucharzyk K."/>
            <person name="Murdoch R.W."/>
            <person name="Higgins S."/>
            <person name="Loffler F."/>
        </authorList>
    </citation>
    <scope>NUCLEOTIDE SEQUENCE</scope>
</reference>
<name>A0A645CP60_9ZZZZ</name>
<dbReference type="AlphaFoldDB" id="A0A645CP60"/>